<dbReference type="GO" id="GO:0000981">
    <property type="term" value="F:DNA-binding transcription factor activity, RNA polymerase II-specific"/>
    <property type="evidence" value="ECO:0007669"/>
    <property type="project" value="InterPro"/>
</dbReference>
<gene>
    <name evidence="8" type="ORF">EKO04_001647</name>
</gene>
<proteinExistence type="predicted"/>
<dbReference type="GO" id="GO:0006351">
    <property type="term" value="P:DNA-templated transcription"/>
    <property type="evidence" value="ECO:0007669"/>
    <property type="project" value="InterPro"/>
</dbReference>
<dbReference type="CDD" id="cd00067">
    <property type="entry name" value="GAL4"/>
    <property type="match status" value="1"/>
</dbReference>
<dbReference type="PANTHER" id="PTHR47338:SF23">
    <property type="entry name" value="ZN(II)2CYS6 TRANSCRIPTION FACTOR (EUROFUNG)"/>
    <property type="match status" value="1"/>
</dbReference>
<keyword evidence="5" id="KW-0539">Nucleus</keyword>
<dbReference type="GO" id="GO:0005634">
    <property type="term" value="C:nucleus"/>
    <property type="evidence" value="ECO:0007669"/>
    <property type="project" value="UniProtKB-SubCell"/>
</dbReference>
<feature type="region of interest" description="Disordered" evidence="6">
    <location>
        <begin position="1"/>
        <end position="28"/>
    </location>
</feature>
<evidence type="ECO:0000256" key="4">
    <source>
        <dbReference type="ARBA" id="ARBA00023163"/>
    </source>
</evidence>
<evidence type="ECO:0000259" key="7">
    <source>
        <dbReference type="PROSITE" id="PS50048"/>
    </source>
</evidence>
<dbReference type="Proteomes" id="UP000651452">
    <property type="component" value="Unassembled WGS sequence"/>
</dbReference>
<dbReference type="InterPro" id="IPR050815">
    <property type="entry name" value="TF_fung"/>
</dbReference>
<comment type="caution">
    <text evidence="8">The sequence shown here is derived from an EMBL/GenBank/DDBJ whole genome shotgun (WGS) entry which is preliminary data.</text>
</comment>
<dbReference type="PROSITE" id="PS50048">
    <property type="entry name" value="ZN2_CY6_FUNGAL_2"/>
    <property type="match status" value="1"/>
</dbReference>
<accession>A0A8H7JE28</accession>
<evidence type="ECO:0000256" key="5">
    <source>
        <dbReference type="ARBA" id="ARBA00023242"/>
    </source>
</evidence>
<dbReference type="Gene3D" id="4.10.240.10">
    <property type="entry name" value="Zn(2)-C6 fungal-type DNA-binding domain"/>
    <property type="match status" value="1"/>
</dbReference>
<reference evidence="8" key="1">
    <citation type="submission" date="2018-12" db="EMBL/GenBank/DDBJ databases">
        <authorList>
            <person name="Syme R.A."/>
            <person name="Farfan-Caceres L."/>
            <person name="Lichtenzveig J."/>
        </authorList>
    </citation>
    <scope>NUCLEOTIDE SEQUENCE</scope>
    <source>
        <strain evidence="8">Al4</strain>
    </source>
</reference>
<name>A0A8H7JE28_9PLEO</name>
<comment type="subcellular location">
    <subcellularLocation>
        <location evidence="1">Nucleus</location>
    </subcellularLocation>
</comment>
<dbReference type="Pfam" id="PF04082">
    <property type="entry name" value="Fungal_trans"/>
    <property type="match status" value="1"/>
</dbReference>
<dbReference type="InterPro" id="IPR007219">
    <property type="entry name" value="XnlR_reg_dom"/>
</dbReference>
<dbReference type="SMART" id="SM00906">
    <property type="entry name" value="Fungal_trans"/>
    <property type="match status" value="1"/>
</dbReference>
<sequence length="833" mass="93612">MSAGWTNFSVSNGSHAGEEDGPSVVGEDQPACASCKKRKLRCSREQPVCSHCLRLSTECVYNPKQKPGLKPGAVEALTRRVAFLERILLDEAGNVRSQYANEPDLRGDGDYRHKEPRATAEVAAPVLQNKQAVAATPQEQSPAGTSAQQTGTVTNPLKRKHDEPDAERWLFATENIDLAQHLPPQPLLLKVVDFFTTSFHHWIPYLHKKRLQDKVREGLCSNGLLLVLHALVAVTLRHMDPNDLFLDDDQIQRQSRISRIIVETYAIRSVSVESLQALIFIVFDYLNDGHNHRAWPLIGSLTRTIGYLQLTSEPSAAFQDGALMKPVRLVQSSNDWTELEERRRLFWIIFMLDRFCSVSTGWDTSLTSDDVHRRLPADGGYFTREEPVVTPYFGIWNKAAARIGRSLANVPAPYSEEDPAAEQPQGASPNSANGYIDASKLGAFAYCVEATESLSQVTTFFLQQKINAQDKEHAVSWLTRFKELDLRLVHWKLFLPPRWRDSNISADREVIDMDPNLTLAHITHNTSMILLHHPIAYPAKSWNDYVALPKECSAQTCELAAVETSNIVSRFLTYTPIPFVNVQFAFCAFVAAKALLFEHQASRGLLRPEFERLVRDLWAMSNRWEHDAANRRPFNQAGVYAHHLERLHEACSHDSQYRFDFYDHTCQSLEPQQHVSPMNVMTPLQRTGSFAQDRPAMGHLRHHSLSSVQSGLSPRRRISHSTVPVAAVAQQAANPPKVDALSPHGLARITSILHPTTSHSGNGQNVYQLSHDFGPSPHFNGMTGAPNSQQAVQDQSLLNLSDTFMDSQFLGMDRVITFEEANFFLPGDAYRWQ</sequence>
<dbReference type="AlphaFoldDB" id="A0A8H7JE28"/>
<keyword evidence="2" id="KW-0479">Metal-binding</keyword>
<evidence type="ECO:0000256" key="6">
    <source>
        <dbReference type="SAM" id="MobiDB-lite"/>
    </source>
</evidence>
<dbReference type="SMART" id="SM00066">
    <property type="entry name" value="GAL4"/>
    <property type="match status" value="1"/>
</dbReference>
<feature type="compositionally biased region" description="Polar residues" evidence="6">
    <location>
        <begin position="1"/>
        <end position="14"/>
    </location>
</feature>
<keyword evidence="3" id="KW-0805">Transcription regulation</keyword>
<evidence type="ECO:0000256" key="1">
    <source>
        <dbReference type="ARBA" id="ARBA00004123"/>
    </source>
</evidence>
<dbReference type="CDD" id="cd12148">
    <property type="entry name" value="fungal_TF_MHR"/>
    <property type="match status" value="1"/>
</dbReference>
<keyword evidence="4" id="KW-0804">Transcription</keyword>
<evidence type="ECO:0000313" key="8">
    <source>
        <dbReference type="EMBL" id="KAF9700788.1"/>
    </source>
</evidence>
<dbReference type="EMBL" id="RZGK01000003">
    <property type="protein sequence ID" value="KAF9700788.1"/>
    <property type="molecule type" value="Genomic_DNA"/>
</dbReference>
<keyword evidence="9" id="KW-1185">Reference proteome</keyword>
<feature type="region of interest" description="Disordered" evidence="6">
    <location>
        <begin position="133"/>
        <end position="161"/>
    </location>
</feature>
<dbReference type="PROSITE" id="PS00463">
    <property type="entry name" value="ZN2_CY6_FUNGAL_1"/>
    <property type="match status" value="1"/>
</dbReference>
<dbReference type="GO" id="GO:0008270">
    <property type="term" value="F:zinc ion binding"/>
    <property type="evidence" value="ECO:0007669"/>
    <property type="project" value="InterPro"/>
</dbReference>
<evidence type="ECO:0000256" key="3">
    <source>
        <dbReference type="ARBA" id="ARBA00023015"/>
    </source>
</evidence>
<dbReference type="InterPro" id="IPR001138">
    <property type="entry name" value="Zn2Cys6_DnaBD"/>
</dbReference>
<dbReference type="OrthoDB" id="4456959at2759"/>
<feature type="domain" description="Zn(2)-C6 fungal-type" evidence="7">
    <location>
        <begin position="31"/>
        <end position="61"/>
    </location>
</feature>
<dbReference type="PANTHER" id="PTHR47338">
    <property type="entry name" value="ZN(II)2CYS6 TRANSCRIPTION FACTOR (EUROFUNG)-RELATED"/>
    <property type="match status" value="1"/>
</dbReference>
<dbReference type="Pfam" id="PF00172">
    <property type="entry name" value="Zn_clus"/>
    <property type="match status" value="1"/>
</dbReference>
<dbReference type="GO" id="GO:0003677">
    <property type="term" value="F:DNA binding"/>
    <property type="evidence" value="ECO:0007669"/>
    <property type="project" value="InterPro"/>
</dbReference>
<reference evidence="8" key="2">
    <citation type="submission" date="2020-09" db="EMBL/GenBank/DDBJ databases">
        <title>Reference genome assembly for Australian Ascochyta lentis isolate Al4.</title>
        <authorList>
            <person name="Lee R.C."/>
            <person name="Farfan-Caceres L.M."/>
            <person name="Debler J.W."/>
            <person name="Williams A.H."/>
            <person name="Henares B.M."/>
        </authorList>
    </citation>
    <scope>NUCLEOTIDE SEQUENCE</scope>
    <source>
        <strain evidence="8">Al4</strain>
    </source>
</reference>
<dbReference type="SUPFAM" id="SSF57701">
    <property type="entry name" value="Zn2/Cys6 DNA-binding domain"/>
    <property type="match status" value="1"/>
</dbReference>
<evidence type="ECO:0000256" key="2">
    <source>
        <dbReference type="ARBA" id="ARBA00022723"/>
    </source>
</evidence>
<protein>
    <recommendedName>
        <fullName evidence="7">Zn(2)-C6 fungal-type domain-containing protein</fullName>
    </recommendedName>
</protein>
<dbReference type="InterPro" id="IPR036864">
    <property type="entry name" value="Zn2-C6_fun-type_DNA-bd_sf"/>
</dbReference>
<feature type="compositionally biased region" description="Polar residues" evidence="6">
    <location>
        <begin position="137"/>
        <end position="155"/>
    </location>
</feature>
<evidence type="ECO:0000313" key="9">
    <source>
        <dbReference type="Proteomes" id="UP000651452"/>
    </source>
</evidence>
<organism evidence="8 9">
    <name type="scientific">Ascochyta lentis</name>
    <dbReference type="NCBI Taxonomy" id="205686"/>
    <lineage>
        <taxon>Eukaryota</taxon>
        <taxon>Fungi</taxon>
        <taxon>Dikarya</taxon>
        <taxon>Ascomycota</taxon>
        <taxon>Pezizomycotina</taxon>
        <taxon>Dothideomycetes</taxon>
        <taxon>Pleosporomycetidae</taxon>
        <taxon>Pleosporales</taxon>
        <taxon>Pleosporineae</taxon>
        <taxon>Didymellaceae</taxon>
        <taxon>Ascochyta</taxon>
    </lineage>
</organism>